<dbReference type="CDD" id="cd02440">
    <property type="entry name" value="AdoMet_MTases"/>
    <property type="match status" value="1"/>
</dbReference>
<dbReference type="Gene3D" id="3.40.50.150">
    <property type="entry name" value="Vaccinia Virus protein VP39"/>
    <property type="match status" value="1"/>
</dbReference>
<protein>
    <recommendedName>
        <fullName evidence="8">tRNA (uracil(54)-C(5))-methyltransferase</fullName>
        <ecNumber evidence="8">2.1.1.35</ecNumber>
    </recommendedName>
</protein>
<dbReference type="InterPro" id="IPR010280">
    <property type="entry name" value="U5_MeTrfase_fam"/>
</dbReference>
<evidence type="ECO:0000256" key="10">
    <source>
        <dbReference type="PROSITE-ProRule" id="PRU01024"/>
    </source>
</evidence>
<keyword evidence="4 10" id="KW-0489">Methyltransferase</keyword>
<dbReference type="EMBL" id="CAJOAZ010000181">
    <property type="protein sequence ID" value="CAF3566583.1"/>
    <property type="molecule type" value="Genomic_DNA"/>
</dbReference>
<dbReference type="CDD" id="cd13228">
    <property type="entry name" value="PHear_NECAP"/>
    <property type="match status" value="1"/>
</dbReference>
<dbReference type="PROSITE" id="PS51687">
    <property type="entry name" value="SAM_MT_RNA_M5U"/>
    <property type="match status" value="1"/>
</dbReference>
<keyword evidence="6 10" id="KW-0949">S-adenosyl-L-methionine</keyword>
<dbReference type="GO" id="GO:0030697">
    <property type="term" value="F:tRNA (uracil(54)-C5)-methyltransferase activity, S-adenosyl methionine-dependent"/>
    <property type="evidence" value="ECO:0007669"/>
    <property type="project" value="UniProtKB-EC"/>
</dbReference>
<dbReference type="GO" id="GO:0006396">
    <property type="term" value="P:RNA processing"/>
    <property type="evidence" value="ECO:0007669"/>
    <property type="project" value="InterPro"/>
</dbReference>
<evidence type="ECO:0000313" key="14">
    <source>
        <dbReference type="EMBL" id="CAF3566583.1"/>
    </source>
</evidence>
<comment type="catalytic activity">
    <reaction evidence="9">
        <text>uridine(54) in tRNA + S-adenosyl-L-methionine = 5-methyluridine(54) in tRNA + S-adenosyl-L-homocysteine + H(+)</text>
        <dbReference type="Rhea" id="RHEA:42712"/>
        <dbReference type="Rhea" id="RHEA-COMP:10167"/>
        <dbReference type="Rhea" id="RHEA-COMP:10193"/>
        <dbReference type="ChEBI" id="CHEBI:15378"/>
        <dbReference type="ChEBI" id="CHEBI:57856"/>
        <dbReference type="ChEBI" id="CHEBI:59789"/>
        <dbReference type="ChEBI" id="CHEBI:65315"/>
        <dbReference type="ChEBI" id="CHEBI:74447"/>
        <dbReference type="EC" id="2.1.1.35"/>
    </reaction>
    <physiologicalReaction direction="left-to-right" evidence="9">
        <dbReference type="Rhea" id="RHEA:42713"/>
    </physiologicalReaction>
</comment>
<evidence type="ECO:0000256" key="9">
    <source>
        <dbReference type="ARBA" id="ARBA00047278"/>
    </source>
</evidence>
<feature type="region of interest" description="Disordered" evidence="11">
    <location>
        <begin position="681"/>
        <end position="774"/>
    </location>
</feature>
<feature type="domain" description="NECAP PHear" evidence="12">
    <location>
        <begin position="516"/>
        <end position="680"/>
    </location>
</feature>
<organism evidence="14 15">
    <name type="scientific">Adineta steineri</name>
    <dbReference type="NCBI Taxonomy" id="433720"/>
    <lineage>
        <taxon>Eukaryota</taxon>
        <taxon>Metazoa</taxon>
        <taxon>Spiralia</taxon>
        <taxon>Gnathifera</taxon>
        <taxon>Rotifera</taxon>
        <taxon>Eurotatoria</taxon>
        <taxon>Bdelloidea</taxon>
        <taxon>Adinetida</taxon>
        <taxon>Adinetidae</taxon>
        <taxon>Adineta</taxon>
    </lineage>
</organism>
<feature type="compositionally biased region" description="Low complexity" evidence="11">
    <location>
        <begin position="744"/>
        <end position="764"/>
    </location>
</feature>
<proteinExistence type="inferred from homology"/>
<dbReference type="Proteomes" id="UP000663844">
    <property type="component" value="Unassembled WGS sequence"/>
</dbReference>
<dbReference type="EC" id="2.1.1.35" evidence="8"/>
<dbReference type="InterPro" id="IPR011993">
    <property type="entry name" value="PH-like_dom_sf"/>
</dbReference>
<dbReference type="Proteomes" id="UP000663845">
    <property type="component" value="Unassembled WGS sequence"/>
</dbReference>
<evidence type="ECO:0000256" key="11">
    <source>
        <dbReference type="SAM" id="MobiDB-lite"/>
    </source>
</evidence>
<dbReference type="InterPro" id="IPR045850">
    <property type="entry name" value="TRM2_met"/>
</dbReference>
<evidence type="ECO:0000256" key="8">
    <source>
        <dbReference type="ARBA" id="ARBA00033763"/>
    </source>
</evidence>
<dbReference type="EMBL" id="CAJNOG010000149">
    <property type="protein sequence ID" value="CAF1011581.1"/>
    <property type="molecule type" value="Genomic_DNA"/>
</dbReference>
<dbReference type="SUPFAM" id="SSF50729">
    <property type="entry name" value="PH domain-like"/>
    <property type="match status" value="1"/>
</dbReference>
<feature type="active site" description="Nucleophile" evidence="10">
    <location>
        <position position="451"/>
    </location>
</feature>
<dbReference type="GO" id="GO:0032259">
    <property type="term" value="P:methylation"/>
    <property type="evidence" value="ECO:0007669"/>
    <property type="project" value="UniProtKB-KW"/>
</dbReference>
<dbReference type="SUPFAM" id="SSF53335">
    <property type="entry name" value="S-adenosyl-L-methionine-dependent methyltransferases"/>
    <property type="match status" value="1"/>
</dbReference>
<dbReference type="GO" id="GO:0006897">
    <property type="term" value="P:endocytosis"/>
    <property type="evidence" value="ECO:0007669"/>
    <property type="project" value="UniProtKB-KW"/>
</dbReference>
<feature type="compositionally biased region" description="Polar residues" evidence="11">
    <location>
        <begin position="765"/>
        <end position="774"/>
    </location>
</feature>
<feature type="binding site" evidence="10">
    <location>
        <position position="318"/>
    </location>
    <ligand>
        <name>S-adenosyl-L-methionine</name>
        <dbReference type="ChEBI" id="CHEBI:59789"/>
    </ligand>
</feature>
<dbReference type="GO" id="GO:0003723">
    <property type="term" value="F:RNA binding"/>
    <property type="evidence" value="ECO:0007669"/>
    <property type="project" value="TreeGrafter"/>
</dbReference>
<evidence type="ECO:0000256" key="1">
    <source>
        <dbReference type="ARBA" id="ARBA00007736"/>
    </source>
</evidence>
<feature type="binding site" evidence="10">
    <location>
        <position position="423"/>
    </location>
    <ligand>
        <name>S-adenosyl-L-methionine</name>
        <dbReference type="ChEBI" id="CHEBI:59789"/>
    </ligand>
</feature>
<evidence type="ECO:0000256" key="2">
    <source>
        <dbReference type="ARBA" id="ARBA00022448"/>
    </source>
</evidence>
<comment type="caution">
    <text evidence="14">The sequence shown here is derived from an EMBL/GenBank/DDBJ whole genome shotgun (WGS) entry which is preliminary data.</text>
</comment>
<name>A0A818L118_9BILA</name>
<dbReference type="PANTHER" id="PTHR45904:SF1">
    <property type="entry name" value="TRNA (URACIL-5-)-METHYLTRANSFERASE HOMOLOG B"/>
    <property type="match status" value="1"/>
</dbReference>
<dbReference type="PANTHER" id="PTHR45904">
    <property type="entry name" value="TRNA (URACIL-5-)-METHYLTRANSFERASE"/>
    <property type="match status" value="1"/>
</dbReference>
<dbReference type="InterPro" id="IPR012466">
    <property type="entry name" value="NECAP_PHear"/>
</dbReference>
<keyword evidence="5 10" id="KW-0808">Transferase</keyword>
<evidence type="ECO:0000259" key="12">
    <source>
        <dbReference type="Pfam" id="PF07933"/>
    </source>
</evidence>
<evidence type="ECO:0000256" key="4">
    <source>
        <dbReference type="ARBA" id="ARBA00022603"/>
    </source>
</evidence>
<feature type="compositionally biased region" description="Pro residues" evidence="11">
    <location>
        <begin position="704"/>
        <end position="743"/>
    </location>
</feature>
<comment type="similarity">
    <text evidence="10">Belongs to the class I-like SAM-binding methyltransferase superfamily. RNA M5U methyltransferase family.</text>
</comment>
<dbReference type="FunFam" id="2.30.29.30:FF:000064">
    <property type="entry name" value="Adaptin ear-binding coat-associated protein 1"/>
    <property type="match status" value="1"/>
</dbReference>
<accession>A0A818L118</accession>
<evidence type="ECO:0000256" key="3">
    <source>
        <dbReference type="ARBA" id="ARBA00022583"/>
    </source>
</evidence>
<dbReference type="Gene3D" id="2.30.29.30">
    <property type="entry name" value="Pleckstrin-homology domain (PH domain)/Phosphotyrosine-binding domain (PTB)"/>
    <property type="match status" value="1"/>
</dbReference>
<dbReference type="Gene3D" id="2.40.50.1070">
    <property type="match status" value="1"/>
</dbReference>
<keyword evidence="3" id="KW-0254">Endocytosis</keyword>
<dbReference type="GO" id="GO:0015031">
    <property type="term" value="P:protein transport"/>
    <property type="evidence" value="ECO:0007669"/>
    <property type="project" value="UniProtKB-KW"/>
</dbReference>
<dbReference type="GO" id="GO:0016020">
    <property type="term" value="C:membrane"/>
    <property type="evidence" value="ECO:0007669"/>
    <property type="project" value="InterPro"/>
</dbReference>
<dbReference type="Pfam" id="PF07933">
    <property type="entry name" value="DUF1681"/>
    <property type="match status" value="1"/>
</dbReference>
<comment type="caution">
    <text evidence="10">Lacks conserved residue(s) required for the propagation of feature annotation.</text>
</comment>
<evidence type="ECO:0000313" key="15">
    <source>
        <dbReference type="Proteomes" id="UP000663844"/>
    </source>
</evidence>
<reference evidence="14" key="1">
    <citation type="submission" date="2021-02" db="EMBL/GenBank/DDBJ databases">
        <authorList>
            <person name="Nowell W R."/>
        </authorList>
    </citation>
    <scope>NUCLEOTIDE SEQUENCE</scope>
</reference>
<keyword evidence="2" id="KW-0813">Transport</keyword>
<sequence length="774" mass="87431">MLFSKILTSRSVTSYHVINNISRTLQHQTSTRKSTETYPTQNRKPKFDSIHFEESVKPYAEDVTLENQYEKLSNMILPLASFSYDEQLKIKQDMIEQSFDQIGRAILWDKRIDNQVLKYVEFQQGPFCHVEPIIPSPLIEHYRSKDDLSCGFGVDGQKTVGFYISPLNNKAFPNTLCISPTHLKSMKPKHLLVTKHFDQFLKQHPLSVSENTNVIKKDQYWRTMTLKSNVDDHLMMIVVVHPQSLSKSEIDQMKKDLVNYFTDGPGRECEVNSIYFQLCTQNRFTSEENPFELIHGDEYIYEVYNDKKFRISPESFLQVNQKGAEVIYRSTLDHTQIDENTILLDIGSGIGVNSILASSTAKKVYAIDPLTMCIEDGKFNAKLNGCQDNIEWICGFAEVHLHRILKKIGELHGNNTRIVAIINPSRYSLTNNIISALRGLSSIQQILYVLCKTDKQIMHNFYELAAGERSKLKQIGGPLIPTNIYPVDLLPHTTHTEFIVKSYSNQSMASINDDSYESIGLVKPEVYVYVIPPRQSATRKHRAADWKLESPNFICRLKIISKGEKCLIRLEDRNTGGHFATCPVESYPSIAVENVEDSTRYFVVRVQNDNGQQAFLGIGFNDRSDSFDFNVALQDHFKYLKQAKQIEHEAEQTANNPSHQQQPKLDLSFKEGQTIKINLKSSLPGDEQTKKTVKNANESIVPGILPPPPGSLIPKLTPPPGSIVPKLTPPPISTNPKIAPPAPSSSSSSTTTATTAAATNNNSSVHSDLSWMQF</sequence>
<feature type="binding site" evidence="10">
    <location>
        <position position="368"/>
    </location>
    <ligand>
        <name>S-adenosyl-L-methionine</name>
        <dbReference type="ChEBI" id="CHEBI:59789"/>
    </ligand>
</feature>
<dbReference type="AlphaFoldDB" id="A0A818L118"/>
<keyword evidence="7" id="KW-0653">Protein transport</keyword>
<comment type="similarity">
    <text evidence="1">Belongs to the NECAP family.</text>
</comment>
<evidence type="ECO:0000256" key="7">
    <source>
        <dbReference type="ARBA" id="ARBA00022927"/>
    </source>
</evidence>
<gene>
    <name evidence="13" type="ORF">JYZ213_LOCUS16562</name>
    <name evidence="14" type="ORF">OXD698_LOCUS4687</name>
</gene>
<evidence type="ECO:0000256" key="5">
    <source>
        <dbReference type="ARBA" id="ARBA00022679"/>
    </source>
</evidence>
<evidence type="ECO:0000256" key="6">
    <source>
        <dbReference type="ARBA" id="ARBA00022691"/>
    </source>
</evidence>
<dbReference type="InterPro" id="IPR029063">
    <property type="entry name" value="SAM-dependent_MTases_sf"/>
</dbReference>
<evidence type="ECO:0000313" key="13">
    <source>
        <dbReference type="EMBL" id="CAF1011581.1"/>
    </source>
</evidence>
<dbReference type="Pfam" id="PF06325">
    <property type="entry name" value="PrmA"/>
    <property type="match status" value="1"/>
</dbReference>